<evidence type="ECO:0000256" key="6">
    <source>
        <dbReference type="ARBA" id="ARBA00023004"/>
    </source>
</evidence>
<sequence length="420" mass="46162">MPLPRESTAIDDIPLSDMSFWQAPVAERDAAFARLRALPGLAFFPEPVQHVVPMGPGYHAVVRHADVVEVSRRPADFTSAPIATALENPDPGYAHYFDSLINFDGPRHAKMRRVVNRAFTHRAVQRLVSGVRATAAGIVDELAERGPSDFVEHVAARLPLTVICDLIGIPERERATVNRLSTLFVCAADPEYTPGGPQAWAAEVLQACGTLQQLVLDLCEHRQRRPADDLVTALSTANVDGERLTASEVGSFFILLVLAGNETTRNALAHALRLLTEHPAQKALLTADLDGRLGPAVEEILRYAPPINWMRRTVARPGVALGGLRFEEGEKLLLFYWSANRDETVFAEPQRFDITRDTRQSVTFGGWGPHYCLGAHLARHEITVLLGELLRRLPGIRAAGPPDRLVAGFVNGVKRLPCEF</sequence>
<evidence type="ECO:0000256" key="3">
    <source>
        <dbReference type="ARBA" id="ARBA00022617"/>
    </source>
</evidence>
<dbReference type="FunFam" id="1.10.630.10:FF:000018">
    <property type="entry name" value="Cytochrome P450 monooxygenase"/>
    <property type="match status" value="1"/>
</dbReference>
<keyword evidence="6" id="KW-0408">Iron</keyword>
<comment type="similarity">
    <text evidence="2">Belongs to the cytochrome P450 family.</text>
</comment>
<dbReference type="GO" id="GO:0005506">
    <property type="term" value="F:iron ion binding"/>
    <property type="evidence" value="ECO:0007669"/>
    <property type="project" value="InterPro"/>
</dbReference>
<comment type="pathway">
    <text evidence="1">Antibiotic biosynthesis; vancomycin biosynthesis.</text>
</comment>
<evidence type="ECO:0000256" key="1">
    <source>
        <dbReference type="ARBA" id="ARBA00004660"/>
    </source>
</evidence>
<dbReference type="InterPro" id="IPR036396">
    <property type="entry name" value="Cyt_P450_sf"/>
</dbReference>
<name>A0A9X2SPQ6_9PSEU</name>
<evidence type="ECO:0000256" key="2">
    <source>
        <dbReference type="ARBA" id="ARBA00010617"/>
    </source>
</evidence>
<proteinExistence type="inferred from homology"/>
<protein>
    <submittedName>
        <fullName evidence="9">Cytochrome P450</fullName>
    </submittedName>
</protein>
<dbReference type="PANTHER" id="PTHR46696">
    <property type="entry name" value="P450, PUTATIVE (EUROFUNG)-RELATED"/>
    <property type="match status" value="1"/>
</dbReference>
<comment type="function">
    <text evidence="8">Involved in the coupling of aromatic side chains of the heptapeptide of vancomycin.</text>
</comment>
<dbReference type="GO" id="GO:0036199">
    <property type="term" value="F:cholest-4-en-3-one 26-monooxygenase activity"/>
    <property type="evidence" value="ECO:0007669"/>
    <property type="project" value="TreeGrafter"/>
</dbReference>
<keyword evidence="3" id="KW-0349">Heme</keyword>
<dbReference type="PANTHER" id="PTHR46696:SF4">
    <property type="entry name" value="BIOTIN BIOSYNTHESIS CYTOCHROME P450"/>
    <property type="match status" value="1"/>
</dbReference>
<dbReference type="InterPro" id="IPR001128">
    <property type="entry name" value="Cyt_P450"/>
</dbReference>
<reference evidence="9" key="1">
    <citation type="submission" date="2022-06" db="EMBL/GenBank/DDBJ databases">
        <title>Amycolatopsis iheyaensis sp. nov., a new species of the genus Amycolatopsis isolated from soil in Iheya island, Japan.</title>
        <authorList>
            <person name="Ngamcharungchit C."/>
            <person name="Kanto H."/>
            <person name="Take A."/>
            <person name="Intra B."/>
            <person name="Matsumoto A."/>
            <person name="Panbangred W."/>
            <person name="Inahashi Y."/>
        </authorList>
    </citation>
    <scope>NUCLEOTIDE SEQUENCE</scope>
    <source>
        <strain evidence="9">OK19-0408</strain>
    </source>
</reference>
<dbReference type="CDD" id="cd11033">
    <property type="entry name" value="CYP142-like"/>
    <property type="match status" value="1"/>
</dbReference>
<dbReference type="AlphaFoldDB" id="A0A9X2SPQ6"/>
<dbReference type="SUPFAM" id="SSF48264">
    <property type="entry name" value="Cytochrome P450"/>
    <property type="match status" value="1"/>
</dbReference>
<keyword evidence="5" id="KW-0560">Oxidoreductase</keyword>
<dbReference type="Proteomes" id="UP001144096">
    <property type="component" value="Unassembled WGS sequence"/>
</dbReference>
<dbReference type="PRINTS" id="PR00385">
    <property type="entry name" value="P450"/>
</dbReference>
<dbReference type="RefSeq" id="WP_257924991.1">
    <property type="nucleotide sequence ID" value="NZ_JAMXQV010000025.1"/>
</dbReference>
<gene>
    <name evidence="9" type="ORF">M8542_36925</name>
</gene>
<evidence type="ECO:0000256" key="4">
    <source>
        <dbReference type="ARBA" id="ARBA00022723"/>
    </source>
</evidence>
<evidence type="ECO:0000256" key="8">
    <source>
        <dbReference type="ARBA" id="ARBA00055433"/>
    </source>
</evidence>
<organism evidence="9 10">
    <name type="scientific">Amycolatopsis iheyensis</name>
    <dbReference type="NCBI Taxonomy" id="2945988"/>
    <lineage>
        <taxon>Bacteria</taxon>
        <taxon>Bacillati</taxon>
        <taxon>Actinomycetota</taxon>
        <taxon>Actinomycetes</taxon>
        <taxon>Pseudonocardiales</taxon>
        <taxon>Pseudonocardiaceae</taxon>
        <taxon>Amycolatopsis</taxon>
    </lineage>
</organism>
<evidence type="ECO:0000313" key="9">
    <source>
        <dbReference type="EMBL" id="MCR6488426.1"/>
    </source>
</evidence>
<dbReference type="GO" id="GO:0008395">
    <property type="term" value="F:steroid hydroxylase activity"/>
    <property type="evidence" value="ECO:0007669"/>
    <property type="project" value="TreeGrafter"/>
</dbReference>
<evidence type="ECO:0000256" key="7">
    <source>
        <dbReference type="ARBA" id="ARBA00023033"/>
    </source>
</evidence>
<dbReference type="Pfam" id="PF00067">
    <property type="entry name" value="p450"/>
    <property type="match status" value="1"/>
</dbReference>
<dbReference type="GO" id="GO:0020037">
    <property type="term" value="F:heme binding"/>
    <property type="evidence" value="ECO:0007669"/>
    <property type="project" value="InterPro"/>
</dbReference>
<keyword evidence="4" id="KW-0479">Metal-binding</keyword>
<keyword evidence="10" id="KW-1185">Reference proteome</keyword>
<keyword evidence="7" id="KW-0503">Monooxygenase</keyword>
<comment type="caution">
    <text evidence="9">The sequence shown here is derived from an EMBL/GenBank/DDBJ whole genome shotgun (WGS) entry which is preliminary data.</text>
</comment>
<evidence type="ECO:0000256" key="5">
    <source>
        <dbReference type="ARBA" id="ARBA00023002"/>
    </source>
</evidence>
<dbReference type="Gene3D" id="1.10.630.10">
    <property type="entry name" value="Cytochrome P450"/>
    <property type="match status" value="1"/>
</dbReference>
<dbReference type="InterPro" id="IPR002397">
    <property type="entry name" value="Cyt_P450_B"/>
</dbReference>
<dbReference type="PRINTS" id="PR00359">
    <property type="entry name" value="BP450"/>
</dbReference>
<dbReference type="GO" id="GO:0006707">
    <property type="term" value="P:cholesterol catabolic process"/>
    <property type="evidence" value="ECO:0007669"/>
    <property type="project" value="TreeGrafter"/>
</dbReference>
<accession>A0A9X2SPQ6</accession>
<evidence type="ECO:0000313" key="10">
    <source>
        <dbReference type="Proteomes" id="UP001144096"/>
    </source>
</evidence>
<dbReference type="EMBL" id="JAMXQV010000025">
    <property type="protein sequence ID" value="MCR6488426.1"/>
    <property type="molecule type" value="Genomic_DNA"/>
</dbReference>